<dbReference type="Proteomes" id="UP000578449">
    <property type="component" value="Unassembled WGS sequence"/>
</dbReference>
<protein>
    <submittedName>
        <fullName evidence="2">Peptidoglycan hydrolase-like protein with peptidoglycan-binding domain</fullName>
    </submittedName>
</protein>
<dbReference type="Gene3D" id="2.40.420.20">
    <property type="match status" value="1"/>
</dbReference>
<dbReference type="Pfam" id="PF01471">
    <property type="entry name" value="PG_binding_1"/>
    <property type="match status" value="1"/>
</dbReference>
<name>A0A840PD35_9ACTN</name>
<feature type="domain" description="Peptidoglycan binding-like" evidence="1">
    <location>
        <begin position="126"/>
        <end position="178"/>
    </location>
</feature>
<dbReference type="InterPro" id="IPR002477">
    <property type="entry name" value="Peptidoglycan-bd-like"/>
</dbReference>
<organism evidence="2 3">
    <name type="scientific">Thermocatellispora tengchongensis</name>
    <dbReference type="NCBI Taxonomy" id="1073253"/>
    <lineage>
        <taxon>Bacteria</taxon>
        <taxon>Bacillati</taxon>
        <taxon>Actinomycetota</taxon>
        <taxon>Actinomycetes</taxon>
        <taxon>Streptosporangiales</taxon>
        <taxon>Streptosporangiaceae</taxon>
        <taxon>Thermocatellispora</taxon>
    </lineage>
</organism>
<dbReference type="SUPFAM" id="SSF47090">
    <property type="entry name" value="PGBD-like"/>
    <property type="match status" value="1"/>
</dbReference>
<accession>A0A840PD35</accession>
<dbReference type="RefSeq" id="WP_185053521.1">
    <property type="nucleotide sequence ID" value="NZ_BAABIX010000008.1"/>
</dbReference>
<dbReference type="AlphaFoldDB" id="A0A840PD35"/>
<evidence type="ECO:0000259" key="1">
    <source>
        <dbReference type="Pfam" id="PF01471"/>
    </source>
</evidence>
<dbReference type="PROSITE" id="PS51257">
    <property type="entry name" value="PROKAR_LIPOPROTEIN"/>
    <property type="match status" value="1"/>
</dbReference>
<keyword evidence="2" id="KW-0378">Hydrolase</keyword>
<dbReference type="InterPro" id="IPR036365">
    <property type="entry name" value="PGBD-like_sf"/>
</dbReference>
<dbReference type="GO" id="GO:0016787">
    <property type="term" value="F:hydrolase activity"/>
    <property type="evidence" value="ECO:0007669"/>
    <property type="project" value="UniProtKB-KW"/>
</dbReference>
<dbReference type="PANTHER" id="PTHR30469">
    <property type="entry name" value="MULTIDRUG RESISTANCE PROTEIN MDTA"/>
    <property type="match status" value="1"/>
</dbReference>
<evidence type="ECO:0000313" key="2">
    <source>
        <dbReference type="EMBL" id="MBB5136626.1"/>
    </source>
</evidence>
<evidence type="ECO:0000313" key="3">
    <source>
        <dbReference type="Proteomes" id="UP000578449"/>
    </source>
</evidence>
<reference evidence="2 3" key="1">
    <citation type="submission" date="2020-08" db="EMBL/GenBank/DDBJ databases">
        <title>Genomic Encyclopedia of Type Strains, Phase IV (KMG-IV): sequencing the most valuable type-strain genomes for metagenomic binning, comparative biology and taxonomic classification.</title>
        <authorList>
            <person name="Goeker M."/>
        </authorList>
    </citation>
    <scope>NUCLEOTIDE SEQUENCE [LARGE SCALE GENOMIC DNA]</scope>
    <source>
        <strain evidence="2 3">DSM 45615</strain>
    </source>
</reference>
<dbReference type="GO" id="GO:0015562">
    <property type="term" value="F:efflux transmembrane transporter activity"/>
    <property type="evidence" value="ECO:0007669"/>
    <property type="project" value="TreeGrafter"/>
</dbReference>
<gene>
    <name evidence="2" type="ORF">HNP84_006377</name>
</gene>
<dbReference type="GO" id="GO:1990281">
    <property type="term" value="C:efflux pump complex"/>
    <property type="evidence" value="ECO:0007669"/>
    <property type="project" value="TreeGrafter"/>
</dbReference>
<dbReference type="Gene3D" id="1.10.101.10">
    <property type="entry name" value="PGBD-like superfamily/PGBD"/>
    <property type="match status" value="1"/>
</dbReference>
<keyword evidence="3" id="KW-1185">Reference proteome</keyword>
<proteinExistence type="predicted"/>
<dbReference type="EMBL" id="JACHGN010000015">
    <property type="protein sequence ID" value="MBB5136626.1"/>
    <property type="molecule type" value="Genomic_DNA"/>
</dbReference>
<sequence>MTGSRRGGRPLVWAAAVLAGCGGVAAAVLVTGAGPEPEAPRPAPPGPARATVERTTLTERKTVRGTLGYAGRAEVTAAAPGRLTWRPRAGRVVRQGQRLYQVDGRDVLLLYGEQPAYRRLKAGDEGRDVRQFEKALAALGYTGFTVDDDYTAATAAAVRRWQEDRGLKETGEVDPATVWYAPGPVRVDARKAALGQTLAPGAPVLTLTSPRRVVTVPISIGDHRLVRVGGAVTVTLPGGKTVRGTVASIGSEVKKREGTGGVPEDTIDVTVDIPASRAALRFDRAPVEVSLVGSRRRDVLVVPVSALIALPGGGYGVTLLGPGGAARDIEVKTGMFADGKVEVSAPGLTAGAQVEVAR</sequence>
<comment type="caution">
    <text evidence="2">The sequence shown here is derived from an EMBL/GenBank/DDBJ whole genome shotgun (WGS) entry which is preliminary data.</text>
</comment>
<dbReference type="InterPro" id="IPR036366">
    <property type="entry name" value="PGBDSf"/>
</dbReference>